<dbReference type="GO" id="GO:0003676">
    <property type="term" value="F:nucleic acid binding"/>
    <property type="evidence" value="ECO:0007669"/>
    <property type="project" value="InterPro"/>
</dbReference>
<proteinExistence type="predicted"/>
<evidence type="ECO:0000313" key="5">
    <source>
        <dbReference type="Proteomes" id="UP000014680"/>
    </source>
</evidence>
<evidence type="ECO:0000256" key="1">
    <source>
        <dbReference type="PROSITE-ProRule" id="PRU00047"/>
    </source>
</evidence>
<sequence>MSSEEEKSTSSELQEDNSDENTEASVEEGVSSEESSEEKPNKTQTKKHKKGPRGYIRPQLTMEEFAALGIKDEEEINRVKNSVLKSDNDEVKKCFICGSTEHLARDCPKVTNSSSRLEIQTEISRKTGLPMKPHKHK</sequence>
<dbReference type="Gene3D" id="4.10.60.10">
    <property type="entry name" value="Zinc finger, CCHC-type"/>
    <property type="match status" value="1"/>
</dbReference>
<dbReference type="SUPFAM" id="SSF57756">
    <property type="entry name" value="Retrovirus zinc finger-like domains"/>
    <property type="match status" value="1"/>
</dbReference>
<keyword evidence="1" id="KW-0862">Zinc</keyword>
<dbReference type="SMART" id="SM00343">
    <property type="entry name" value="ZnF_C2HC"/>
    <property type="match status" value="1"/>
</dbReference>
<reference evidence="4 5" key="1">
    <citation type="submission" date="2012-10" db="EMBL/GenBank/DDBJ databases">
        <authorList>
            <person name="Zafar N."/>
            <person name="Inman J."/>
            <person name="Hall N."/>
            <person name="Lorenzi H."/>
            <person name="Caler E."/>
        </authorList>
    </citation>
    <scope>NUCLEOTIDE SEQUENCE [LARGE SCALE GENOMIC DNA]</scope>
    <source>
        <strain evidence="4 5">IP1</strain>
    </source>
</reference>
<dbReference type="EMBL" id="KB206455">
    <property type="protein sequence ID" value="ELP91630.1"/>
    <property type="molecule type" value="Genomic_DNA"/>
</dbReference>
<feature type="domain" description="CCHC-type" evidence="3">
    <location>
        <begin position="93"/>
        <end position="109"/>
    </location>
</feature>
<keyword evidence="1" id="KW-0863">Zinc-finger</keyword>
<dbReference type="AlphaFoldDB" id="A0A0A1UD10"/>
<dbReference type="InterPro" id="IPR036875">
    <property type="entry name" value="Znf_CCHC_sf"/>
</dbReference>
<keyword evidence="5" id="KW-1185">Reference proteome</keyword>
<evidence type="ECO:0000313" key="4">
    <source>
        <dbReference type="EMBL" id="ELP91630.1"/>
    </source>
</evidence>
<keyword evidence="1" id="KW-0479">Metal-binding</keyword>
<evidence type="ECO:0000259" key="3">
    <source>
        <dbReference type="PROSITE" id="PS50158"/>
    </source>
</evidence>
<organism evidence="4 5">
    <name type="scientific">Entamoeba invadens IP1</name>
    <dbReference type="NCBI Taxonomy" id="370355"/>
    <lineage>
        <taxon>Eukaryota</taxon>
        <taxon>Amoebozoa</taxon>
        <taxon>Evosea</taxon>
        <taxon>Archamoebae</taxon>
        <taxon>Mastigamoebida</taxon>
        <taxon>Entamoebidae</taxon>
        <taxon>Entamoeba</taxon>
    </lineage>
</organism>
<dbReference type="GO" id="GO:0008270">
    <property type="term" value="F:zinc ion binding"/>
    <property type="evidence" value="ECO:0007669"/>
    <property type="project" value="UniProtKB-KW"/>
</dbReference>
<dbReference type="VEuPathDB" id="AmoebaDB:EIN_206070"/>
<dbReference type="InterPro" id="IPR001878">
    <property type="entry name" value="Znf_CCHC"/>
</dbReference>
<accession>A0A0A1UD10</accession>
<dbReference type="GeneID" id="14890625"/>
<protein>
    <recommendedName>
        <fullName evidence="3">CCHC-type domain-containing protein</fullName>
    </recommendedName>
</protein>
<feature type="region of interest" description="Disordered" evidence="2">
    <location>
        <begin position="1"/>
        <end position="58"/>
    </location>
</feature>
<dbReference type="OrthoDB" id="10050052at2759"/>
<dbReference type="Pfam" id="PF00098">
    <property type="entry name" value="zf-CCHC"/>
    <property type="match status" value="1"/>
</dbReference>
<dbReference type="PROSITE" id="PS50158">
    <property type="entry name" value="ZF_CCHC"/>
    <property type="match status" value="1"/>
</dbReference>
<dbReference type="KEGG" id="eiv:EIN_206070"/>
<evidence type="ECO:0000256" key="2">
    <source>
        <dbReference type="SAM" id="MobiDB-lite"/>
    </source>
</evidence>
<dbReference type="Proteomes" id="UP000014680">
    <property type="component" value="Unassembled WGS sequence"/>
</dbReference>
<name>A0A0A1UD10_ENTIV</name>
<feature type="compositionally biased region" description="Acidic residues" evidence="2">
    <location>
        <begin position="13"/>
        <end position="36"/>
    </location>
</feature>
<gene>
    <name evidence="4" type="ORF">EIN_206070</name>
</gene>
<dbReference type="RefSeq" id="XP_004258401.1">
    <property type="nucleotide sequence ID" value="XM_004258353.1"/>
</dbReference>